<dbReference type="GO" id="GO:0007059">
    <property type="term" value="P:chromosome segregation"/>
    <property type="evidence" value="ECO:0007669"/>
    <property type="project" value="UniProtKB-KW"/>
</dbReference>
<evidence type="ECO:0000256" key="16">
    <source>
        <dbReference type="ARBA" id="ARBA00023328"/>
    </source>
</evidence>
<evidence type="ECO:0000256" key="19">
    <source>
        <dbReference type="SAM" id="MobiDB-lite"/>
    </source>
</evidence>
<keyword evidence="12" id="KW-0175">Coiled coil</keyword>
<keyword evidence="21" id="KW-1185">Reference proteome</keyword>
<evidence type="ECO:0000313" key="20">
    <source>
        <dbReference type="EMBL" id="TGZ83107.1"/>
    </source>
</evidence>
<dbReference type="GO" id="GO:0051301">
    <property type="term" value="P:cell division"/>
    <property type="evidence" value="ECO:0007669"/>
    <property type="project" value="UniProtKB-KW"/>
</dbReference>
<evidence type="ECO:0000256" key="9">
    <source>
        <dbReference type="ARBA" id="ARBA00022776"/>
    </source>
</evidence>
<dbReference type="GO" id="GO:0072686">
    <property type="term" value="C:mitotic spindle"/>
    <property type="evidence" value="ECO:0007669"/>
    <property type="project" value="InterPro"/>
</dbReference>
<evidence type="ECO:0000256" key="12">
    <source>
        <dbReference type="ARBA" id="ARBA00023054"/>
    </source>
</evidence>
<evidence type="ECO:0000256" key="10">
    <source>
        <dbReference type="ARBA" id="ARBA00022829"/>
    </source>
</evidence>
<evidence type="ECO:0000256" key="7">
    <source>
        <dbReference type="ARBA" id="ARBA00022618"/>
    </source>
</evidence>
<proteinExistence type="inferred from homology"/>
<feature type="compositionally biased region" description="Basic and acidic residues" evidence="19">
    <location>
        <begin position="1"/>
        <end position="28"/>
    </location>
</feature>
<keyword evidence="8" id="KW-0493">Microtubule</keyword>
<keyword evidence="15" id="KW-0131">Cell cycle</keyword>
<dbReference type="AlphaFoldDB" id="A0A4S2N220"/>
<keyword evidence="5" id="KW-0158">Chromosome</keyword>
<dbReference type="GO" id="GO:0042729">
    <property type="term" value="C:DASH complex"/>
    <property type="evidence" value="ECO:0007669"/>
    <property type="project" value="InterPro"/>
</dbReference>
<keyword evidence="11" id="KW-0995">Kinetochore</keyword>
<evidence type="ECO:0000256" key="8">
    <source>
        <dbReference type="ARBA" id="ARBA00022701"/>
    </source>
</evidence>
<evidence type="ECO:0000256" key="4">
    <source>
        <dbReference type="ARBA" id="ARBA00005366"/>
    </source>
</evidence>
<keyword evidence="7" id="KW-0132">Cell division</keyword>
<dbReference type="InParanoid" id="A0A4S2N220"/>
<feature type="compositionally biased region" description="Gly residues" evidence="19">
    <location>
        <begin position="184"/>
        <end position="219"/>
    </location>
</feature>
<comment type="similarity">
    <text evidence="4">Belongs to the DASH complex DUO1 family.</text>
</comment>
<dbReference type="EMBL" id="ML220114">
    <property type="protein sequence ID" value="TGZ83107.1"/>
    <property type="molecule type" value="Genomic_DNA"/>
</dbReference>
<keyword evidence="6" id="KW-0963">Cytoplasm</keyword>
<evidence type="ECO:0000256" key="15">
    <source>
        <dbReference type="ARBA" id="ARBA00023306"/>
    </source>
</evidence>
<keyword evidence="16" id="KW-0137">Centromere</keyword>
<evidence type="ECO:0000256" key="2">
    <source>
        <dbReference type="ARBA" id="ARBA00004186"/>
    </source>
</evidence>
<evidence type="ECO:0000256" key="14">
    <source>
        <dbReference type="ARBA" id="ARBA00023242"/>
    </source>
</evidence>
<protein>
    <recommendedName>
        <fullName evidence="17">DASH complex subunit DUO1</fullName>
    </recommendedName>
    <alternativeName>
        <fullName evidence="18">Outer kinetochore protein DUO1</fullName>
    </alternativeName>
</protein>
<organism evidence="20 21">
    <name type="scientific">Ascodesmis nigricans</name>
    <dbReference type="NCBI Taxonomy" id="341454"/>
    <lineage>
        <taxon>Eukaryota</taxon>
        <taxon>Fungi</taxon>
        <taxon>Dikarya</taxon>
        <taxon>Ascomycota</taxon>
        <taxon>Pezizomycotina</taxon>
        <taxon>Pezizomycetes</taxon>
        <taxon>Pezizales</taxon>
        <taxon>Ascodesmidaceae</taxon>
        <taxon>Ascodesmis</taxon>
    </lineage>
</organism>
<feature type="region of interest" description="Disordered" evidence="19">
    <location>
        <begin position="1"/>
        <end position="37"/>
    </location>
</feature>
<dbReference type="PANTHER" id="PTHR28216:SF1">
    <property type="entry name" value="DASH COMPLEX SUBUNIT DUO1"/>
    <property type="match status" value="1"/>
</dbReference>
<evidence type="ECO:0000256" key="3">
    <source>
        <dbReference type="ARBA" id="ARBA00004629"/>
    </source>
</evidence>
<evidence type="ECO:0000313" key="21">
    <source>
        <dbReference type="Proteomes" id="UP000298138"/>
    </source>
</evidence>
<dbReference type="Proteomes" id="UP000298138">
    <property type="component" value="Unassembled WGS sequence"/>
</dbReference>
<feature type="region of interest" description="Disordered" evidence="19">
    <location>
        <begin position="150"/>
        <end position="227"/>
    </location>
</feature>
<dbReference type="GO" id="GO:0000278">
    <property type="term" value="P:mitotic cell cycle"/>
    <property type="evidence" value="ECO:0007669"/>
    <property type="project" value="InterPro"/>
</dbReference>
<evidence type="ECO:0000256" key="1">
    <source>
        <dbReference type="ARBA" id="ARBA00004123"/>
    </source>
</evidence>
<gene>
    <name evidence="20" type="ORF">EX30DRAFT_394346</name>
</gene>
<evidence type="ECO:0000256" key="18">
    <source>
        <dbReference type="ARBA" id="ARBA00044358"/>
    </source>
</evidence>
<evidence type="ECO:0000256" key="11">
    <source>
        <dbReference type="ARBA" id="ARBA00022838"/>
    </source>
</evidence>
<keyword evidence="9" id="KW-0498">Mitosis</keyword>
<name>A0A4S2N220_9PEZI</name>
<feature type="compositionally biased region" description="Basic and acidic residues" evidence="19">
    <location>
        <begin position="150"/>
        <end position="167"/>
    </location>
</feature>
<dbReference type="Pfam" id="PF08651">
    <property type="entry name" value="DASH_Duo1"/>
    <property type="match status" value="1"/>
</dbReference>
<evidence type="ECO:0000256" key="6">
    <source>
        <dbReference type="ARBA" id="ARBA00022490"/>
    </source>
</evidence>
<evidence type="ECO:0000256" key="13">
    <source>
        <dbReference type="ARBA" id="ARBA00023212"/>
    </source>
</evidence>
<keyword evidence="13" id="KW-0206">Cytoskeleton</keyword>
<keyword evidence="14" id="KW-0539">Nucleus</keyword>
<dbReference type="OrthoDB" id="5599235at2759"/>
<dbReference type="STRING" id="341454.A0A4S2N220"/>
<accession>A0A4S2N220</accession>
<keyword evidence="10" id="KW-0159">Chromosome partition</keyword>
<comment type="subcellular location">
    <subcellularLocation>
        <location evidence="3">Chromosome</location>
        <location evidence="3">Centromere</location>
        <location evidence="3">Kinetochore</location>
    </subcellularLocation>
    <subcellularLocation>
        <location evidence="2">Cytoplasm</location>
        <location evidence="2">Cytoskeleton</location>
        <location evidence="2">Spindle</location>
    </subcellularLocation>
    <subcellularLocation>
        <location evidence="1">Nucleus</location>
    </subcellularLocation>
</comment>
<sequence>MADDTDIRFEDLDLENHSDPEHLHEETYHGQPTQTPRAAPMDREAREQIQRAELAGLQQVNQLLSAVNTTIAKAEANMETVSQGVTNANNLLDLWIRILSQTEHNQRLLQSESWHGLTKDLADVEEEERQRKEEVERRVEDARRRAAEREKEAAAAEARRVAAEKKPVRGIRKGVTPSSRGRGRGGGGGGGIPAPGPSSGRGGTVGRGSGIARGAGTARGRGKGVTK</sequence>
<evidence type="ECO:0000256" key="5">
    <source>
        <dbReference type="ARBA" id="ARBA00022454"/>
    </source>
</evidence>
<dbReference type="PANTHER" id="PTHR28216">
    <property type="entry name" value="DASH COMPLEX SUBUNIT DUO1"/>
    <property type="match status" value="1"/>
</dbReference>
<dbReference type="InterPro" id="IPR013960">
    <property type="entry name" value="DASH_Duo1"/>
</dbReference>
<evidence type="ECO:0000256" key="17">
    <source>
        <dbReference type="ARBA" id="ARBA00044152"/>
    </source>
</evidence>
<reference evidence="20 21" key="1">
    <citation type="submission" date="2019-04" db="EMBL/GenBank/DDBJ databases">
        <title>Comparative genomics and transcriptomics to analyze fruiting body development in filamentous ascomycetes.</title>
        <authorList>
            <consortium name="DOE Joint Genome Institute"/>
            <person name="Lutkenhaus R."/>
            <person name="Traeger S."/>
            <person name="Breuer J."/>
            <person name="Kuo A."/>
            <person name="Lipzen A."/>
            <person name="Pangilinan J."/>
            <person name="Dilworth D."/>
            <person name="Sandor L."/>
            <person name="Poggeler S."/>
            <person name="Barry K."/>
            <person name="Grigoriev I.V."/>
            <person name="Nowrousian M."/>
        </authorList>
    </citation>
    <scope>NUCLEOTIDE SEQUENCE [LARGE SCALE GENOMIC DNA]</scope>
    <source>
        <strain evidence="20 21">CBS 389.68</strain>
    </source>
</reference>
<dbReference type="GO" id="GO:0005874">
    <property type="term" value="C:microtubule"/>
    <property type="evidence" value="ECO:0007669"/>
    <property type="project" value="UniProtKB-KW"/>
</dbReference>